<feature type="domain" description="Toxin YqcG C-terminal" evidence="2">
    <location>
        <begin position="157"/>
        <end position="218"/>
    </location>
</feature>
<comment type="caution">
    <text evidence="3">The sequence shown here is derived from an EMBL/GenBank/DDBJ whole genome shotgun (WGS) entry which is preliminary data.</text>
</comment>
<dbReference type="Proteomes" id="UP000008367">
    <property type="component" value="Unassembled WGS sequence"/>
</dbReference>
<protein>
    <submittedName>
        <fullName evidence="3">RHS repeat-associated core domain protein</fullName>
    </submittedName>
</protein>
<dbReference type="AlphaFoldDB" id="A0A454D3R6"/>
<organism evidence="3 4">
    <name type="scientific">Vibrio harveyi</name>
    <name type="common">Beneckea harveyi</name>
    <dbReference type="NCBI Taxonomy" id="669"/>
    <lineage>
        <taxon>Bacteria</taxon>
        <taxon>Pseudomonadati</taxon>
        <taxon>Pseudomonadota</taxon>
        <taxon>Gammaproteobacteria</taxon>
        <taxon>Vibrionales</taxon>
        <taxon>Vibrionaceae</taxon>
        <taxon>Vibrio</taxon>
    </lineage>
</organism>
<sequence length="218" mass="24355">VVESYQYTPYGQVEGGSFSEQPFGYSTKRSDFASGLVYFGYRFYSPYQRRWLNRDPLQEQGGINLYAYVNGDPLGYVDPDGRNPVAVAIAAAAARALLKKLLRDIAKKKAKDAAKKQAKSSKSKAKSQGCVTKRPGGFRKKTLKDSWDNAADGAKPGTKQCPTCGKDVKGNPHKGEKRNGSDGWDNDHHPKWKDRNLDGMNRKEVLDEYNKDTRLRCP</sequence>
<dbReference type="InterPro" id="IPR022385">
    <property type="entry name" value="Rhs_assc_core"/>
</dbReference>
<reference evidence="3 4" key="1">
    <citation type="submission" date="2012-10" db="EMBL/GenBank/DDBJ databases">
        <title>Genome sequence of Vibrio Cholerae HENC-02.</title>
        <authorList>
            <person name="Eppinger M."/>
            <person name="Hasan N.A."/>
            <person name="Sengamalay N."/>
            <person name="Hine E."/>
            <person name="Su Q."/>
            <person name="Daugherty S.C."/>
            <person name="Young S."/>
            <person name="Sadzewicz L."/>
            <person name="Tallon L."/>
            <person name="Cebula T.A."/>
            <person name="Ravel J."/>
            <person name="Colwell R.R."/>
        </authorList>
    </citation>
    <scope>NUCLEOTIDE SEQUENCE [LARGE SCALE GENOMIC DNA]</scope>
    <source>
        <strain evidence="3 4">HENC-02</strain>
    </source>
</reference>
<dbReference type="InterPro" id="IPR026835">
    <property type="entry name" value="YqcG_C"/>
</dbReference>
<feature type="compositionally biased region" description="Basic and acidic residues" evidence="1">
    <location>
        <begin position="166"/>
        <end position="204"/>
    </location>
</feature>
<evidence type="ECO:0000313" key="3">
    <source>
        <dbReference type="EMBL" id="EKM33275.1"/>
    </source>
</evidence>
<feature type="non-terminal residue" evidence="3">
    <location>
        <position position="1"/>
    </location>
</feature>
<dbReference type="Gene3D" id="2.180.10.10">
    <property type="entry name" value="RHS repeat-associated core"/>
    <property type="match status" value="1"/>
</dbReference>
<feature type="compositionally biased region" description="Basic residues" evidence="1">
    <location>
        <begin position="116"/>
        <end position="125"/>
    </location>
</feature>
<dbReference type="EMBL" id="AJSR01000364">
    <property type="protein sequence ID" value="EKM33275.1"/>
    <property type="molecule type" value="Genomic_DNA"/>
</dbReference>
<dbReference type="InterPro" id="IPR050708">
    <property type="entry name" value="T6SS_VgrG/RHS"/>
</dbReference>
<dbReference type="PANTHER" id="PTHR32305">
    <property type="match status" value="1"/>
</dbReference>
<evidence type="ECO:0000256" key="1">
    <source>
        <dbReference type="SAM" id="MobiDB-lite"/>
    </source>
</evidence>
<feature type="region of interest" description="Disordered" evidence="1">
    <location>
        <begin position="112"/>
        <end position="204"/>
    </location>
</feature>
<dbReference type="NCBIfam" id="TIGR03696">
    <property type="entry name" value="Rhs_assc_core"/>
    <property type="match status" value="1"/>
</dbReference>
<feature type="non-terminal residue" evidence="3">
    <location>
        <position position="218"/>
    </location>
</feature>
<accession>A0A454D3R6</accession>
<evidence type="ECO:0000313" key="4">
    <source>
        <dbReference type="Proteomes" id="UP000008367"/>
    </source>
</evidence>
<dbReference type="PANTHER" id="PTHR32305:SF15">
    <property type="entry name" value="PROTEIN RHSA-RELATED"/>
    <property type="match status" value="1"/>
</dbReference>
<proteinExistence type="predicted"/>
<evidence type="ECO:0000259" key="2">
    <source>
        <dbReference type="Pfam" id="PF14410"/>
    </source>
</evidence>
<dbReference type="Pfam" id="PF14410">
    <property type="entry name" value="GH-E"/>
    <property type="match status" value="1"/>
</dbReference>
<name>A0A454D3R6_VIBHA</name>
<gene>
    <name evidence="3" type="ORF">VCHENC02_1247</name>
</gene>